<evidence type="ECO:0000259" key="1">
    <source>
        <dbReference type="Pfam" id="PF12708"/>
    </source>
</evidence>
<dbReference type="HOGENOM" id="CLU_002540_2_2_1"/>
<accession>F8P566</accession>
<dbReference type="InterPro" id="IPR012334">
    <property type="entry name" value="Pectin_lyas_fold"/>
</dbReference>
<sequence length="738" mass="77928">MLTGSSTMVSALGTACTAPLGAGTAAPGDPFWLQSINSSGTAPYSSDPSTYQVYRNVKDYGATGDGTTDDTAAIKTYVVSSPIIAYYYTAIIGDARNPPTVIASSNFSGIAVFDADPYDADGANWYVNQDNFYRSIRNFVIDLTEMPASATATGIHWQVSQSTSLVNIVVDMSTAAGNNHRGLFMEDGSGGFMGDLVFNGGAYGIWVGNQQFTVRNLTVNNANAAAIYGLWNWGWTYQGVTINNCTIGFELLTGGLSNADQTVGAEAIIDAVVTDTPIFVQSSEASNGTLAGSLVLNNIQLNNVPTAVGVANGDVVLAGGTMTIASWGQGDVYSGTDPNGNFEQGNIYAAYKDPSLLDSAGRIFGKAHPQYFDYAVDQFITVKSQGAVGDGVTDDTDAINAVLSKYAGCYIIFFDAGVYKVTSTINVPAGSQIVGEAWTVIMGSGSNFADQTNPQVVVQVGAEGSEGVAEITDFVFTTQGPTPGAIVIEWNIHEPSGEQGACGMWDSHIRLGGAVGTNLETAQCPSGSDNTQCFASFLAIHLTSGSTAYLEGTWVWLADHDLDGDGTSQLTIFSGRGILSESAGPVWMIGTSEHHALYQYNLAGASNHYMGLIQTETPYYQPDPAPPTPFSINSAYNDPTFDNGMNMAWAVWVESSQNVIIFGAGHYSFFQNYSQTCLTNNTCNPQIVNTDSTSSVAIYSLSTVGSTYQLSVNQDGIINWADNVDGFASTVTVWSPTS</sequence>
<dbReference type="OrthoDB" id="1046782at2759"/>
<proteinExistence type="predicted"/>
<dbReference type="RefSeq" id="XP_007321539.1">
    <property type="nucleotide sequence ID" value="XM_007321477.1"/>
</dbReference>
<dbReference type="GO" id="GO:0016787">
    <property type="term" value="F:hydrolase activity"/>
    <property type="evidence" value="ECO:0007669"/>
    <property type="project" value="UniProtKB-KW"/>
</dbReference>
<dbReference type="CDD" id="cd23668">
    <property type="entry name" value="GH55_beta13glucanase-like"/>
    <property type="match status" value="1"/>
</dbReference>
<dbReference type="GeneID" id="18816773"/>
<dbReference type="InterPro" id="IPR024535">
    <property type="entry name" value="RHGA/B-epi-like_pectate_lyase"/>
</dbReference>
<dbReference type="EMBL" id="GL945438">
    <property type="protein sequence ID" value="EGO21753.1"/>
    <property type="molecule type" value="Genomic_DNA"/>
</dbReference>
<gene>
    <name evidence="2" type="ORF">SERLADRAFT_451768</name>
</gene>
<dbReference type="AlphaFoldDB" id="F8P566"/>
<dbReference type="KEGG" id="sla:SERLADRAFT_451768"/>
<dbReference type="SUPFAM" id="SSF51126">
    <property type="entry name" value="Pectin lyase-like"/>
    <property type="match status" value="2"/>
</dbReference>
<feature type="domain" description="Rhamnogalacturonase A/B/Epimerase-like pectate lyase" evidence="1">
    <location>
        <begin position="76"/>
        <end position="249"/>
    </location>
</feature>
<reference evidence="2" key="1">
    <citation type="submission" date="2011-04" db="EMBL/GenBank/DDBJ databases">
        <title>Evolution of plant cell wall degrading machinery underlies the functional diversity of forest fungi.</title>
        <authorList>
            <consortium name="US DOE Joint Genome Institute (JGI-PGF)"/>
            <person name="Eastwood D.C."/>
            <person name="Floudas D."/>
            <person name="Binder M."/>
            <person name="Majcherczyk A."/>
            <person name="Schneider P."/>
            <person name="Aerts A."/>
            <person name="Asiegbu F.O."/>
            <person name="Baker S.E."/>
            <person name="Barry K."/>
            <person name="Bendiksby M."/>
            <person name="Blumentritt M."/>
            <person name="Coutinho P.M."/>
            <person name="Cullen D."/>
            <person name="Cullen D."/>
            <person name="Gathman A."/>
            <person name="Goodell B."/>
            <person name="Henrissat B."/>
            <person name="Ihrmark K."/>
            <person name="Kauserud H."/>
            <person name="Kohler A."/>
            <person name="LaButti K."/>
            <person name="Lapidus A."/>
            <person name="Lavin J.L."/>
            <person name="Lee Y.-H."/>
            <person name="Lindquist E."/>
            <person name="Lilly W."/>
            <person name="Lucas S."/>
            <person name="Morin E."/>
            <person name="Murat C."/>
            <person name="Oguiza J.A."/>
            <person name="Park J."/>
            <person name="Pisabarro A.G."/>
            <person name="Riley R."/>
            <person name="Rosling A."/>
            <person name="Salamov A."/>
            <person name="Schmidt O."/>
            <person name="Schmutz J."/>
            <person name="Skrede I."/>
            <person name="Stenlid J."/>
            <person name="Wiebenga A."/>
            <person name="Xie X."/>
            <person name="Kues U."/>
            <person name="Hibbett D.S."/>
            <person name="Hoffmeister D."/>
            <person name="Hogberg N."/>
            <person name="Martin F."/>
            <person name="Grigoriev I.V."/>
            <person name="Watkinson S.C."/>
        </authorList>
    </citation>
    <scope>NUCLEOTIDE SEQUENCE</scope>
    <source>
        <strain evidence="2">S7.9</strain>
    </source>
</reference>
<evidence type="ECO:0000313" key="2">
    <source>
        <dbReference type="EMBL" id="EGO21753.1"/>
    </source>
</evidence>
<name>F8P566_SERL9</name>
<dbReference type="Pfam" id="PF12708">
    <property type="entry name" value="Pect-lyase_RHGA_epim"/>
    <property type="match status" value="2"/>
</dbReference>
<dbReference type="InterPro" id="IPR011050">
    <property type="entry name" value="Pectin_lyase_fold/virulence"/>
</dbReference>
<feature type="domain" description="Rhamnogalacturonase A/B/Epimerase-like pectate lyase" evidence="1">
    <location>
        <begin position="379"/>
        <end position="448"/>
    </location>
</feature>
<dbReference type="Gene3D" id="2.160.20.10">
    <property type="entry name" value="Single-stranded right-handed beta-helix, Pectin lyase-like"/>
    <property type="match status" value="3"/>
</dbReference>
<organism>
    <name type="scientific">Serpula lacrymans var. lacrymans (strain S7.9)</name>
    <name type="common">Dry rot fungus</name>
    <dbReference type="NCBI Taxonomy" id="578457"/>
    <lineage>
        <taxon>Eukaryota</taxon>
        <taxon>Fungi</taxon>
        <taxon>Dikarya</taxon>
        <taxon>Basidiomycota</taxon>
        <taxon>Agaricomycotina</taxon>
        <taxon>Agaricomycetes</taxon>
        <taxon>Agaricomycetidae</taxon>
        <taxon>Boletales</taxon>
        <taxon>Coniophorineae</taxon>
        <taxon>Serpulaceae</taxon>
        <taxon>Serpula</taxon>
    </lineage>
</organism>
<dbReference type="Proteomes" id="UP000008064">
    <property type="component" value="Unassembled WGS sequence"/>
</dbReference>
<protein>
    <submittedName>
        <fullName evidence="2">Glycoside hydrolase family 55 protein</fullName>
    </submittedName>
</protein>
<keyword evidence="2" id="KW-0378">Hydrolase</keyword>